<dbReference type="SUPFAM" id="SSF55174">
    <property type="entry name" value="Alpha-L RNA-binding motif"/>
    <property type="match status" value="1"/>
</dbReference>
<reference evidence="7" key="2">
    <citation type="journal article" date="2021" name="PeerJ">
        <title>Extensive microbial diversity within the chicken gut microbiome revealed by metagenomics and culture.</title>
        <authorList>
            <person name="Gilroy R."/>
            <person name="Ravi A."/>
            <person name="Getino M."/>
            <person name="Pursley I."/>
            <person name="Horton D.L."/>
            <person name="Alikhan N.F."/>
            <person name="Baker D."/>
            <person name="Gharbi K."/>
            <person name="Hall N."/>
            <person name="Watson M."/>
            <person name="Adriaenssens E.M."/>
            <person name="Foster-Nyarko E."/>
            <person name="Jarju S."/>
            <person name="Secka A."/>
            <person name="Antonio M."/>
            <person name="Oren A."/>
            <person name="Chaudhuri R.R."/>
            <person name="La Ragione R."/>
            <person name="Hildebrand F."/>
            <person name="Pallen M.J."/>
        </authorList>
    </citation>
    <scope>NUCLEOTIDE SEQUENCE</scope>
    <source>
        <strain evidence="7">11159</strain>
    </source>
</reference>
<name>A0A9D9DKK4_9BACL</name>
<dbReference type="Pfam" id="PF01479">
    <property type="entry name" value="S4"/>
    <property type="match status" value="1"/>
</dbReference>
<evidence type="ECO:0000256" key="1">
    <source>
        <dbReference type="ARBA" id="ARBA00022555"/>
    </source>
</evidence>
<protein>
    <recommendedName>
        <fullName evidence="5">RQC P-site tRNA stabilizing factor</fullName>
        <shortName evidence="5">RqcP</shortName>
    </recommendedName>
    <alternativeName>
        <fullName evidence="5">Ribosome-associated protein quality control protein P</fullName>
    </alternativeName>
</protein>
<dbReference type="GO" id="GO:0019843">
    <property type="term" value="F:rRNA binding"/>
    <property type="evidence" value="ECO:0007669"/>
    <property type="project" value="UniProtKB-UniRule"/>
</dbReference>
<evidence type="ECO:0000313" key="8">
    <source>
        <dbReference type="Proteomes" id="UP000823613"/>
    </source>
</evidence>
<dbReference type="Proteomes" id="UP000823613">
    <property type="component" value="Unassembled WGS sequence"/>
</dbReference>
<reference evidence="7" key="1">
    <citation type="submission" date="2020-10" db="EMBL/GenBank/DDBJ databases">
        <authorList>
            <person name="Gilroy R."/>
        </authorList>
    </citation>
    <scope>NUCLEOTIDE SEQUENCE</scope>
    <source>
        <strain evidence="7">11159</strain>
    </source>
</reference>
<dbReference type="InterPro" id="IPR036986">
    <property type="entry name" value="S4_RNA-bd_sf"/>
</dbReference>
<evidence type="ECO:0000256" key="4">
    <source>
        <dbReference type="ARBA" id="ARBA00022917"/>
    </source>
</evidence>
<comment type="subunit">
    <text evidence="5">Associates with stalled 50S ribosomal subunits. Binds to RqcH, 23S rRNA and the P-site tRNA. Does not require RqcH for association with 50S subunits.</text>
</comment>
<dbReference type="InterPro" id="IPR025490">
    <property type="entry name" value="RqcP"/>
</dbReference>
<evidence type="ECO:0000259" key="6">
    <source>
        <dbReference type="SMART" id="SM00363"/>
    </source>
</evidence>
<evidence type="ECO:0000313" key="7">
    <source>
        <dbReference type="EMBL" id="MBO8427870.1"/>
    </source>
</evidence>
<dbReference type="InterPro" id="IPR002942">
    <property type="entry name" value="S4_RNA-bd"/>
</dbReference>
<feature type="domain" description="RNA-binding S4" evidence="6">
    <location>
        <begin position="1"/>
        <end position="62"/>
    </location>
</feature>
<keyword evidence="3 5" id="KW-0694">RNA-binding</keyword>
<organism evidence="7 8">
    <name type="scientific">Candidatus Onthovivens merdipullorum</name>
    <dbReference type="NCBI Taxonomy" id="2840889"/>
    <lineage>
        <taxon>Bacteria</taxon>
        <taxon>Bacillati</taxon>
        <taxon>Bacillota</taxon>
        <taxon>Bacilli</taxon>
        <taxon>Bacillales</taxon>
        <taxon>Candidatus Onthovivens</taxon>
    </lineage>
</organism>
<dbReference type="GO" id="GO:0072344">
    <property type="term" value="P:rescue of stalled ribosome"/>
    <property type="evidence" value="ECO:0007669"/>
    <property type="project" value="UniProtKB-UniRule"/>
</dbReference>
<dbReference type="PROSITE" id="PS50889">
    <property type="entry name" value="S4"/>
    <property type="match status" value="1"/>
</dbReference>
<dbReference type="CDD" id="cd00165">
    <property type="entry name" value="S4"/>
    <property type="match status" value="1"/>
</dbReference>
<comment type="similarity">
    <text evidence="5">Belongs to the RqcP family.</text>
</comment>
<dbReference type="HAMAP" id="MF_00871">
    <property type="entry name" value="RqcP"/>
    <property type="match status" value="1"/>
</dbReference>
<dbReference type="Gene3D" id="3.10.290.10">
    <property type="entry name" value="RNA-binding S4 domain"/>
    <property type="match status" value="1"/>
</dbReference>
<dbReference type="AlphaFoldDB" id="A0A9D9DKK4"/>
<accession>A0A9D9DKK4</accession>
<comment type="function">
    <text evidence="5">Key component of the ribosome quality control system (RQC), a ribosome-associated complex that mediates the extraction of incompletely synthesized nascent chains from stalled ribosomes and their subsequent degradation. RqcH recruits Ala-charged tRNA, and with RqcP directs the elongation of stalled nascent chains on 50S ribosomal subunits, leading to non-templated C-terminal alanine extensions (Ala tail). The Ala tail promotes nascent chain degradation. RqcP is associated with the translocation-like movement of the peptidyl-tRNA from the A-site into the P-site.</text>
</comment>
<dbReference type="GO" id="GO:0000049">
    <property type="term" value="F:tRNA binding"/>
    <property type="evidence" value="ECO:0007669"/>
    <property type="project" value="UniProtKB-UniRule"/>
</dbReference>
<comment type="caution">
    <text evidence="7">The sequence shown here is derived from an EMBL/GenBank/DDBJ whole genome shotgun (WGS) entry which is preliminary data.</text>
</comment>
<proteinExistence type="inferred from homology"/>
<dbReference type="EMBL" id="JADIMY010000097">
    <property type="protein sequence ID" value="MBO8427870.1"/>
    <property type="molecule type" value="Genomic_DNA"/>
</dbReference>
<keyword evidence="4 5" id="KW-0648">Protein biosynthesis</keyword>
<dbReference type="GO" id="GO:0043023">
    <property type="term" value="F:ribosomal large subunit binding"/>
    <property type="evidence" value="ECO:0007669"/>
    <property type="project" value="UniProtKB-UniRule"/>
</dbReference>
<sequence>MRIDKYLKLTRLIKRRTVAKELLDRDLFYINGKIAKPSSEIKVNDEVLLQLGRHKLLIKVLKTPDYAKKEDASSLYEIIKEEIIDEA</sequence>
<gene>
    <name evidence="5" type="primary">rqcP</name>
    <name evidence="7" type="ORF">IAC58_04935</name>
</gene>
<evidence type="ECO:0000256" key="3">
    <source>
        <dbReference type="ARBA" id="ARBA00022884"/>
    </source>
</evidence>
<keyword evidence="2 5" id="KW-0699">rRNA-binding</keyword>
<evidence type="ECO:0000256" key="5">
    <source>
        <dbReference type="HAMAP-Rule" id="MF_00871"/>
    </source>
</evidence>
<dbReference type="PIRSF" id="PIRSF038881">
    <property type="entry name" value="RNAbp_HP1423"/>
    <property type="match status" value="1"/>
</dbReference>
<dbReference type="SMART" id="SM00363">
    <property type="entry name" value="S4"/>
    <property type="match status" value="1"/>
</dbReference>
<keyword evidence="1 5" id="KW-0820">tRNA-binding</keyword>
<evidence type="ECO:0000256" key="2">
    <source>
        <dbReference type="ARBA" id="ARBA00022730"/>
    </source>
</evidence>